<evidence type="ECO:0000313" key="1">
    <source>
        <dbReference type="EMBL" id="SVA71920.1"/>
    </source>
</evidence>
<protein>
    <submittedName>
        <fullName evidence="1">Uncharacterized protein</fullName>
    </submittedName>
</protein>
<dbReference type="AlphaFoldDB" id="A0A381Y4W7"/>
<organism evidence="1">
    <name type="scientific">marine metagenome</name>
    <dbReference type="NCBI Taxonomy" id="408172"/>
    <lineage>
        <taxon>unclassified sequences</taxon>
        <taxon>metagenomes</taxon>
        <taxon>ecological metagenomes</taxon>
    </lineage>
</organism>
<proteinExistence type="predicted"/>
<accession>A0A381Y4W7</accession>
<reference evidence="1" key="1">
    <citation type="submission" date="2018-05" db="EMBL/GenBank/DDBJ databases">
        <authorList>
            <person name="Lanie J.A."/>
            <person name="Ng W.-L."/>
            <person name="Kazmierczak K.M."/>
            <person name="Andrzejewski T.M."/>
            <person name="Davidsen T.M."/>
            <person name="Wayne K.J."/>
            <person name="Tettelin H."/>
            <person name="Glass J.I."/>
            <person name="Rusch D."/>
            <person name="Podicherti R."/>
            <person name="Tsui H.-C.T."/>
            <person name="Winkler M.E."/>
        </authorList>
    </citation>
    <scope>NUCLEOTIDE SEQUENCE</scope>
</reference>
<feature type="non-terminal residue" evidence="1">
    <location>
        <position position="1"/>
    </location>
</feature>
<dbReference type="EMBL" id="UINC01017371">
    <property type="protein sequence ID" value="SVA71920.1"/>
    <property type="molecule type" value="Genomic_DNA"/>
</dbReference>
<name>A0A381Y4W7_9ZZZZ</name>
<sequence length="55" mass="6036">VLLPGTFVACGSRLSLPADAQAVKFLNVSDLPDHRPETNWADQITPFLWQSVIIS</sequence>
<gene>
    <name evidence="1" type="ORF">METZ01_LOCUS124774</name>
</gene>